<dbReference type="Proteomes" id="UP001060085">
    <property type="component" value="Linkage Group LG05"/>
</dbReference>
<gene>
    <name evidence="1" type="ORF">M9H77_20917</name>
</gene>
<protein>
    <submittedName>
        <fullName evidence="1">Uncharacterized protein</fullName>
    </submittedName>
</protein>
<evidence type="ECO:0000313" key="1">
    <source>
        <dbReference type="EMBL" id="KAI5661594.1"/>
    </source>
</evidence>
<evidence type="ECO:0000313" key="2">
    <source>
        <dbReference type="Proteomes" id="UP001060085"/>
    </source>
</evidence>
<accession>A0ACC0ALZ6</accession>
<keyword evidence="2" id="KW-1185">Reference proteome</keyword>
<sequence>MRKIQNANRLIGIFYNKVLNPVLEKKEPICRSWFFPFEVAAALVFFCFSPVAVVSCSCFNCFCSALQPPTGFFHATASLCLLLRLLLIFSASFTPSTSSDSNWFYSFFLRLLSCFWFCTCRCLLSFQQLNNCFFPCAALAAAASVLCCSFFP</sequence>
<reference evidence="2" key="1">
    <citation type="journal article" date="2023" name="Nat. Plants">
        <title>Single-cell RNA sequencing provides a high-resolution roadmap for understanding the multicellular compartmentation of specialized metabolism.</title>
        <authorList>
            <person name="Sun S."/>
            <person name="Shen X."/>
            <person name="Li Y."/>
            <person name="Li Y."/>
            <person name="Wang S."/>
            <person name="Li R."/>
            <person name="Zhang H."/>
            <person name="Shen G."/>
            <person name="Guo B."/>
            <person name="Wei J."/>
            <person name="Xu J."/>
            <person name="St-Pierre B."/>
            <person name="Chen S."/>
            <person name="Sun C."/>
        </authorList>
    </citation>
    <scope>NUCLEOTIDE SEQUENCE [LARGE SCALE GENOMIC DNA]</scope>
</reference>
<organism evidence="1 2">
    <name type="scientific">Catharanthus roseus</name>
    <name type="common">Madagascar periwinkle</name>
    <name type="synonym">Vinca rosea</name>
    <dbReference type="NCBI Taxonomy" id="4058"/>
    <lineage>
        <taxon>Eukaryota</taxon>
        <taxon>Viridiplantae</taxon>
        <taxon>Streptophyta</taxon>
        <taxon>Embryophyta</taxon>
        <taxon>Tracheophyta</taxon>
        <taxon>Spermatophyta</taxon>
        <taxon>Magnoliopsida</taxon>
        <taxon>eudicotyledons</taxon>
        <taxon>Gunneridae</taxon>
        <taxon>Pentapetalae</taxon>
        <taxon>asterids</taxon>
        <taxon>lamiids</taxon>
        <taxon>Gentianales</taxon>
        <taxon>Apocynaceae</taxon>
        <taxon>Rauvolfioideae</taxon>
        <taxon>Vinceae</taxon>
        <taxon>Catharanthinae</taxon>
        <taxon>Catharanthus</taxon>
    </lineage>
</organism>
<proteinExistence type="predicted"/>
<dbReference type="EMBL" id="CM044705">
    <property type="protein sequence ID" value="KAI5661594.1"/>
    <property type="molecule type" value="Genomic_DNA"/>
</dbReference>
<comment type="caution">
    <text evidence="1">The sequence shown here is derived from an EMBL/GenBank/DDBJ whole genome shotgun (WGS) entry which is preliminary data.</text>
</comment>
<name>A0ACC0ALZ6_CATRO</name>